<keyword evidence="3" id="KW-1185">Reference proteome</keyword>
<dbReference type="Pfam" id="PF02140">
    <property type="entry name" value="SUEL_Lectin"/>
    <property type="match status" value="1"/>
</dbReference>
<dbReference type="GO" id="GO:0030246">
    <property type="term" value="F:carbohydrate binding"/>
    <property type="evidence" value="ECO:0007669"/>
    <property type="project" value="InterPro"/>
</dbReference>
<dbReference type="WBParaSite" id="EVEC_0001368001-mRNA-1">
    <property type="protein sequence ID" value="EVEC_0001368001-mRNA-1"/>
    <property type="gene ID" value="EVEC_0001368001"/>
</dbReference>
<dbReference type="OrthoDB" id="5970528at2759"/>
<gene>
    <name evidence="2" type="ORF">EVEC_LOCUS12805</name>
</gene>
<reference evidence="4" key="1">
    <citation type="submission" date="2017-02" db="UniProtKB">
        <authorList>
            <consortium name="WormBaseParasite"/>
        </authorList>
    </citation>
    <scope>IDENTIFICATION</scope>
</reference>
<feature type="domain" description="SUEL-type lectin" evidence="1">
    <location>
        <begin position="14"/>
        <end position="52"/>
    </location>
</feature>
<reference evidence="2 3" key="2">
    <citation type="submission" date="2018-10" db="EMBL/GenBank/DDBJ databases">
        <authorList>
            <consortium name="Pathogen Informatics"/>
        </authorList>
    </citation>
    <scope>NUCLEOTIDE SEQUENCE [LARGE SCALE GENOMIC DNA]</scope>
</reference>
<dbReference type="PROSITE" id="PS50228">
    <property type="entry name" value="SUEL_LECTIN"/>
    <property type="match status" value="1"/>
</dbReference>
<evidence type="ECO:0000313" key="4">
    <source>
        <dbReference type="WBParaSite" id="EVEC_0001368001-mRNA-1"/>
    </source>
</evidence>
<evidence type="ECO:0000313" key="3">
    <source>
        <dbReference type="Proteomes" id="UP000274131"/>
    </source>
</evidence>
<evidence type="ECO:0000259" key="1">
    <source>
        <dbReference type="PROSITE" id="PS50228"/>
    </source>
</evidence>
<evidence type="ECO:0000313" key="2">
    <source>
        <dbReference type="EMBL" id="VDD98054.1"/>
    </source>
</evidence>
<dbReference type="Proteomes" id="UP000274131">
    <property type="component" value="Unassembled WGS sequence"/>
</dbReference>
<accession>A0A0N4VRK9</accession>
<dbReference type="AlphaFoldDB" id="A0A0N4VRK9"/>
<proteinExistence type="predicted"/>
<dbReference type="Gene3D" id="2.60.120.740">
    <property type="match status" value="1"/>
</dbReference>
<dbReference type="InterPro" id="IPR000922">
    <property type="entry name" value="Lectin_gal-bd_dom"/>
</dbReference>
<dbReference type="EMBL" id="UXUI01017226">
    <property type="protein sequence ID" value="VDD98054.1"/>
    <property type="molecule type" value="Genomic_DNA"/>
</dbReference>
<organism evidence="4">
    <name type="scientific">Enterobius vermicularis</name>
    <name type="common">Human pinworm</name>
    <dbReference type="NCBI Taxonomy" id="51028"/>
    <lineage>
        <taxon>Eukaryota</taxon>
        <taxon>Metazoa</taxon>
        <taxon>Ecdysozoa</taxon>
        <taxon>Nematoda</taxon>
        <taxon>Chromadorea</taxon>
        <taxon>Rhabditida</taxon>
        <taxon>Spirurina</taxon>
        <taxon>Oxyuridomorpha</taxon>
        <taxon>Oxyuroidea</taxon>
        <taxon>Oxyuridae</taxon>
        <taxon>Enterobius</taxon>
    </lineage>
</organism>
<sequence length="97" mass="11592">THTSTYTFKHTYKIQKHCRNRRNCRFVVKSSFFDEDSCPGTSKYLQISYKCKPSMFIFFNRFFAQNCKEIVNNCFGKEICLLLGHSICQFTCSFFFF</sequence>
<dbReference type="InterPro" id="IPR043159">
    <property type="entry name" value="Lectin_gal-bd_sf"/>
</dbReference>
<dbReference type="STRING" id="51028.A0A0N4VRK9"/>
<protein>
    <submittedName>
        <fullName evidence="4">SUEL-type lectin domain-containing protein</fullName>
    </submittedName>
</protein>
<name>A0A0N4VRK9_ENTVE</name>